<accession>F3QXR8</accession>
<comment type="caution">
    <text evidence="1">The sequence shown here is derived from an EMBL/GenBank/DDBJ whole genome shotgun (WGS) entry which is preliminary data.</text>
</comment>
<dbReference type="AlphaFoldDB" id="F3QXR8"/>
<keyword evidence="2" id="KW-1185">Reference proteome</keyword>
<dbReference type="EMBL" id="AFBR01000090">
    <property type="protein sequence ID" value="EGG50952.1"/>
    <property type="molecule type" value="Genomic_DNA"/>
</dbReference>
<evidence type="ECO:0000313" key="2">
    <source>
        <dbReference type="Proteomes" id="UP000005546"/>
    </source>
</evidence>
<gene>
    <name evidence="1" type="ORF">HMPREF9442_03007</name>
</gene>
<dbReference type="Proteomes" id="UP000005546">
    <property type="component" value="Unassembled WGS sequence"/>
</dbReference>
<organism evidence="1 2">
    <name type="scientific">Paraprevotella xylaniphila YIT 11841</name>
    <dbReference type="NCBI Taxonomy" id="762982"/>
    <lineage>
        <taxon>Bacteria</taxon>
        <taxon>Pseudomonadati</taxon>
        <taxon>Bacteroidota</taxon>
        <taxon>Bacteroidia</taxon>
        <taxon>Bacteroidales</taxon>
        <taxon>Prevotellaceae</taxon>
        <taxon>Paraprevotella</taxon>
    </lineage>
</organism>
<name>F3QXR8_9BACT</name>
<reference evidence="1 2" key="1">
    <citation type="submission" date="2011-02" db="EMBL/GenBank/DDBJ databases">
        <authorList>
            <person name="Weinstock G."/>
            <person name="Sodergren E."/>
            <person name="Clifton S."/>
            <person name="Fulton L."/>
            <person name="Fulton B."/>
            <person name="Courtney L."/>
            <person name="Fronick C."/>
            <person name="Harrison M."/>
            <person name="Strong C."/>
            <person name="Farmer C."/>
            <person name="Delahaunty K."/>
            <person name="Markovic C."/>
            <person name="Hall O."/>
            <person name="Minx P."/>
            <person name="Tomlinson C."/>
            <person name="Mitreva M."/>
            <person name="Hou S."/>
            <person name="Chen J."/>
            <person name="Wollam A."/>
            <person name="Pepin K.H."/>
            <person name="Johnson M."/>
            <person name="Bhonagiri V."/>
            <person name="Zhang X."/>
            <person name="Suruliraj S."/>
            <person name="Warren W."/>
            <person name="Chinwalla A."/>
            <person name="Mardis E.R."/>
            <person name="Wilson R.K."/>
        </authorList>
    </citation>
    <scope>NUCLEOTIDE SEQUENCE [LARGE SCALE GENOMIC DNA]</scope>
    <source>
        <strain evidence="1 2">YIT 11841</strain>
    </source>
</reference>
<evidence type="ECO:0000313" key="1">
    <source>
        <dbReference type="EMBL" id="EGG50952.1"/>
    </source>
</evidence>
<dbReference type="HOGENOM" id="CLU_3064446_0_0_10"/>
<protein>
    <submittedName>
        <fullName evidence="1">Uncharacterized protein</fullName>
    </submittedName>
</protein>
<proteinExistence type="predicted"/>
<sequence length="53" mass="5979">MTVGKGIMSKADTIAETLKQYREKDGTLPPALHEVERKFNPDGNPLLIVWKIK</sequence>